<keyword evidence="2" id="KW-0443">Lipid metabolism</keyword>
<evidence type="ECO:0000256" key="2">
    <source>
        <dbReference type="ARBA" id="ARBA00023098"/>
    </source>
</evidence>
<dbReference type="AlphaFoldDB" id="A0A1Y1JIF1"/>
<dbReference type="PANTHER" id="PTHR43602:SF1">
    <property type="entry name" value="ENOYL-COA HYDRATASE DOMAIN-CONTAINING PROTEIN 3, MITOCHONDRIAL"/>
    <property type="match status" value="1"/>
</dbReference>
<keyword evidence="5" id="KW-1185">Reference proteome</keyword>
<organism evidence="4 5">
    <name type="scientific">Plasmodium gonderi</name>
    <dbReference type="NCBI Taxonomy" id="77519"/>
    <lineage>
        <taxon>Eukaryota</taxon>
        <taxon>Sar</taxon>
        <taxon>Alveolata</taxon>
        <taxon>Apicomplexa</taxon>
        <taxon>Aconoidasida</taxon>
        <taxon>Haemosporida</taxon>
        <taxon>Plasmodiidae</taxon>
        <taxon>Plasmodium</taxon>
        <taxon>Plasmodium (Plasmodium)</taxon>
    </lineage>
</organism>
<dbReference type="PANTHER" id="PTHR43602">
    <property type="match status" value="1"/>
</dbReference>
<dbReference type="Pfam" id="PF16113">
    <property type="entry name" value="ECH_2"/>
    <property type="match status" value="1"/>
</dbReference>
<dbReference type="RefSeq" id="XP_028542463.1">
    <property type="nucleotide sequence ID" value="XM_028686662.1"/>
</dbReference>
<dbReference type="GO" id="GO:0005739">
    <property type="term" value="C:mitochondrion"/>
    <property type="evidence" value="ECO:0007669"/>
    <property type="project" value="TreeGrafter"/>
</dbReference>
<name>A0A1Y1JIF1_PLAGO</name>
<dbReference type="OrthoDB" id="16820at2759"/>
<reference evidence="5" key="1">
    <citation type="submission" date="2017-04" db="EMBL/GenBank/DDBJ databases">
        <title>Plasmodium gonderi genome.</title>
        <authorList>
            <person name="Arisue N."/>
            <person name="Honma H."/>
            <person name="Kawai S."/>
            <person name="Tougan T."/>
            <person name="Tanabe K."/>
            <person name="Horii T."/>
        </authorList>
    </citation>
    <scope>NUCLEOTIDE SEQUENCE [LARGE SCALE GENOMIC DNA]</scope>
    <source>
        <strain evidence="5">ATCC 30045</strain>
    </source>
</reference>
<accession>A0A1Y1JIF1</accession>
<dbReference type="Gene3D" id="3.90.226.10">
    <property type="entry name" value="2-enoyl-CoA Hydratase, Chain A, domain 1"/>
    <property type="match status" value="1"/>
</dbReference>
<dbReference type="GO" id="GO:0016836">
    <property type="term" value="F:hydro-lyase activity"/>
    <property type="evidence" value="ECO:0007669"/>
    <property type="project" value="TreeGrafter"/>
</dbReference>
<evidence type="ECO:0000259" key="3">
    <source>
        <dbReference type="Pfam" id="PF16113"/>
    </source>
</evidence>
<feature type="domain" description="Enoyl-CoA hydratase/isomerase" evidence="3">
    <location>
        <begin position="135"/>
        <end position="363"/>
    </location>
</feature>
<proteinExistence type="predicted"/>
<dbReference type="GO" id="GO:0006631">
    <property type="term" value="P:fatty acid metabolic process"/>
    <property type="evidence" value="ECO:0007669"/>
    <property type="project" value="UniProtKB-KW"/>
</dbReference>
<dbReference type="InterPro" id="IPR029045">
    <property type="entry name" value="ClpP/crotonase-like_dom_sf"/>
</dbReference>
<evidence type="ECO:0000256" key="1">
    <source>
        <dbReference type="ARBA" id="ARBA00022832"/>
    </source>
</evidence>
<keyword evidence="1" id="KW-0276">Fatty acid metabolism</keyword>
<sequence>MLYHKFKHLSNGKSDWHFQTYIKWFIHRSDRKLIRTTIFKDDDIYLDPLEIHNEERNKTNYLNSSDMEKGVFNRNNVGMNVILINNKYMDIKFINQLYKELREGEINFTKRFTFLTSLHNDVFNYGYNLYDLLKIIEVYQKTKNKKYAHVVKKIMHNINDLSYLIFSYRKPLISYCNGIIKGSAGFLPFLANNSASYFHSTFAYNNLKYSFLPYGGISYILSNLRGSIGFYLALTGKEIKSSDLIWCGLTKRWISEDCLELMELTSGSQLEVSEQDANFLLSEHFLKVPQIYTLKNYEEIIHDHFRYPTLLQIVSKLDATRKRTDGHKHIQLWAENTYQQICAQPSLAIHITFEIMNILRNFKMELLKKAQVTKNLYKEMIQNSYKITSTTREELSLSELKYAIDSELFVKALNLETNALVNFITCPDVLNGITSYLVKDTEQSFKCSYLNNTVFETKKDIIHYFLFYKNSYEYIINDRPDISFSSLAVLDKSNQHYSSHDRQFYAQERKRWSDNYLKEELDEINSLAI</sequence>
<evidence type="ECO:0000313" key="5">
    <source>
        <dbReference type="Proteomes" id="UP000195521"/>
    </source>
</evidence>
<dbReference type="EMBL" id="BDQF01000007">
    <property type="protein sequence ID" value="GAW79874.1"/>
    <property type="molecule type" value="Genomic_DNA"/>
</dbReference>
<protein>
    <submittedName>
        <fullName evidence="4">Enoyl-CoA hydratase-related protein</fullName>
    </submittedName>
</protein>
<comment type="caution">
    <text evidence="4">The sequence shown here is derived from an EMBL/GenBank/DDBJ whole genome shotgun (WGS) entry which is preliminary data.</text>
</comment>
<dbReference type="GeneID" id="39746586"/>
<dbReference type="InterPro" id="IPR045004">
    <property type="entry name" value="ECH_dom"/>
</dbReference>
<gene>
    <name evidence="4" type="ORF">PGO_060180</name>
</gene>
<dbReference type="Proteomes" id="UP000195521">
    <property type="component" value="Unassembled WGS sequence"/>
</dbReference>
<dbReference type="InterPro" id="IPR052377">
    <property type="entry name" value="Mitochondrial_ECH-domain"/>
</dbReference>
<dbReference type="SUPFAM" id="SSF52096">
    <property type="entry name" value="ClpP/crotonase"/>
    <property type="match status" value="1"/>
</dbReference>
<evidence type="ECO:0000313" key="4">
    <source>
        <dbReference type="EMBL" id="GAW79874.1"/>
    </source>
</evidence>
<dbReference type="OMA" id="EIIHDHF"/>